<dbReference type="EMBL" id="UZAD01013224">
    <property type="protein sequence ID" value="VDN92510.1"/>
    <property type="molecule type" value="Genomic_DNA"/>
</dbReference>
<evidence type="ECO:0000313" key="3">
    <source>
        <dbReference type="Proteomes" id="UP000278627"/>
    </source>
</evidence>
<keyword evidence="1" id="KW-0472">Membrane</keyword>
<evidence type="ECO:0000313" key="2">
    <source>
        <dbReference type="EMBL" id="VDN92510.1"/>
    </source>
</evidence>
<keyword evidence="1" id="KW-1133">Transmembrane helix</keyword>
<dbReference type="AlphaFoldDB" id="A0A3P7RGG7"/>
<dbReference type="Proteomes" id="UP000278627">
    <property type="component" value="Unassembled WGS sequence"/>
</dbReference>
<keyword evidence="1" id="KW-0812">Transmembrane</keyword>
<proteinExistence type="predicted"/>
<gene>
    <name evidence="2" type="ORF">BPAG_LOCUS11324</name>
</gene>
<sequence length="102" mass="11646">MIISISLINFKESVVCIPPSVPAKDNQGVECCRLPSEIFPHKVIYEEFCNTVYFGVMADGPNGRFCRLSGIQLRRTFFIIHFHFIFLSLSYQLISDLDNAII</sequence>
<keyword evidence="3" id="KW-1185">Reference proteome</keyword>
<reference evidence="2 3" key="1">
    <citation type="submission" date="2018-11" db="EMBL/GenBank/DDBJ databases">
        <authorList>
            <consortium name="Pathogen Informatics"/>
        </authorList>
    </citation>
    <scope>NUCLEOTIDE SEQUENCE [LARGE SCALE GENOMIC DNA]</scope>
</reference>
<protein>
    <submittedName>
        <fullName evidence="2">Uncharacterized protein</fullName>
    </submittedName>
</protein>
<name>A0A3P7RGG7_BRUPA</name>
<evidence type="ECO:0000256" key="1">
    <source>
        <dbReference type="SAM" id="Phobius"/>
    </source>
</evidence>
<accession>A0A3P7RGG7</accession>
<feature type="transmembrane region" description="Helical" evidence="1">
    <location>
        <begin position="77"/>
        <end position="94"/>
    </location>
</feature>
<organism evidence="2 3">
    <name type="scientific">Brugia pahangi</name>
    <name type="common">Filarial nematode worm</name>
    <dbReference type="NCBI Taxonomy" id="6280"/>
    <lineage>
        <taxon>Eukaryota</taxon>
        <taxon>Metazoa</taxon>
        <taxon>Ecdysozoa</taxon>
        <taxon>Nematoda</taxon>
        <taxon>Chromadorea</taxon>
        <taxon>Rhabditida</taxon>
        <taxon>Spirurina</taxon>
        <taxon>Spiruromorpha</taxon>
        <taxon>Filarioidea</taxon>
        <taxon>Onchocercidae</taxon>
        <taxon>Brugia</taxon>
    </lineage>
</organism>